<evidence type="ECO:0000313" key="3">
    <source>
        <dbReference type="EMBL" id="TWT86166.1"/>
    </source>
</evidence>
<evidence type="ECO:0000259" key="2">
    <source>
        <dbReference type="Pfam" id="PF01471"/>
    </source>
</evidence>
<dbReference type="SUPFAM" id="SSF55166">
    <property type="entry name" value="Hedgehog/DD-peptidase"/>
    <property type="match status" value="1"/>
</dbReference>
<gene>
    <name evidence="3" type="ORF">Mal64_39060</name>
</gene>
<evidence type="ECO:0000313" key="4">
    <source>
        <dbReference type="Proteomes" id="UP000315440"/>
    </source>
</evidence>
<dbReference type="OrthoDB" id="9787225at2"/>
<dbReference type="InterPro" id="IPR002477">
    <property type="entry name" value="Peptidoglycan-bd-like"/>
</dbReference>
<reference evidence="3 4" key="1">
    <citation type="submission" date="2019-02" db="EMBL/GenBank/DDBJ databases">
        <title>Deep-cultivation of Planctomycetes and their phenomic and genomic characterization uncovers novel biology.</title>
        <authorList>
            <person name="Wiegand S."/>
            <person name="Jogler M."/>
            <person name="Boedeker C."/>
            <person name="Pinto D."/>
            <person name="Vollmers J."/>
            <person name="Rivas-Marin E."/>
            <person name="Kohn T."/>
            <person name="Peeters S.H."/>
            <person name="Heuer A."/>
            <person name="Rast P."/>
            <person name="Oberbeckmann S."/>
            <person name="Bunk B."/>
            <person name="Jeske O."/>
            <person name="Meyerdierks A."/>
            <person name="Storesund J.E."/>
            <person name="Kallscheuer N."/>
            <person name="Luecker S."/>
            <person name="Lage O.M."/>
            <person name="Pohl T."/>
            <person name="Merkel B.J."/>
            <person name="Hornburger P."/>
            <person name="Mueller R.-W."/>
            <person name="Bruemmer F."/>
            <person name="Labrenz M."/>
            <person name="Spormann A.M."/>
            <person name="Op Den Camp H."/>
            <person name="Overmann J."/>
            <person name="Amann R."/>
            <person name="Jetten M.S.M."/>
            <person name="Mascher T."/>
            <person name="Medema M.H."/>
            <person name="Devos D.P."/>
            <person name="Kaster A.-K."/>
            <person name="Ovreas L."/>
            <person name="Rohde M."/>
            <person name="Galperin M.Y."/>
            <person name="Jogler C."/>
        </authorList>
    </citation>
    <scope>NUCLEOTIDE SEQUENCE [LARGE SCALE GENOMIC DNA]</scope>
    <source>
        <strain evidence="3 4">Mal64</strain>
    </source>
</reference>
<feature type="signal peptide" evidence="1">
    <location>
        <begin position="1"/>
        <end position="22"/>
    </location>
</feature>
<dbReference type="EMBL" id="SJPQ01000006">
    <property type="protein sequence ID" value="TWT86166.1"/>
    <property type="molecule type" value="Genomic_DNA"/>
</dbReference>
<dbReference type="AlphaFoldDB" id="A0A5C5ZG18"/>
<dbReference type="Proteomes" id="UP000315440">
    <property type="component" value="Unassembled WGS sequence"/>
</dbReference>
<protein>
    <submittedName>
        <fullName evidence="3">Putative peptidoglycan binding domain protein</fullName>
    </submittedName>
</protein>
<organism evidence="3 4">
    <name type="scientific">Pseudobythopirellula maris</name>
    <dbReference type="NCBI Taxonomy" id="2527991"/>
    <lineage>
        <taxon>Bacteria</taxon>
        <taxon>Pseudomonadati</taxon>
        <taxon>Planctomycetota</taxon>
        <taxon>Planctomycetia</taxon>
        <taxon>Pirellulales</taxon>
        <taxon>Lacipirellulaceae</taxon>
        <taxon>Pseudobythopirellula</taxon>
    </lineage>
</organism>
<dbReference type="RefSeq" id="WP_146403454.1">
    <property type="nucleotide sequence ID" value="NZ_SJPQ01000006.1"/>
</dbReference>
<dbReference type="Pfam" id="PF01471">
    <property type="entry name" value="PG_binding_1"/>
    <property type="match status" value="1"/>
</dbReference>
<comment type="caution">
    <text evidence="3">The sequence shown here is derived from an EMBL/GenBank/DDBJ whole genome shotgun (WGS) entry which is preliminary data.</text>
</comment>
<dbReference type="InterPro" id="IPR036366">
    <property type="entry name" value="PGBDSf"/>
</dbReference>
<keyword evidence="1" id="KW-0732">Signal</keyword>
<accession>A0A5C5ZG18</accession>
<keyword evidence="4" id="KW-1185">Reference proteome</keyword>
<dbReference type="Gene3D" id="1.10.101.10">
    <property type="entry name" value="PGBD-like superfamily/PGBD"/>
    <property type="match status" value="1"/>
</dbReference>
<proteinExistence type="predicted"/>
<evidence type="ECO:0000256" key="1">
    <source>
        <dbReference type="SAM" id="SignalP"/>
    </source>
</evidence>
<dbReference type="SUPFAM" id="SSF47090">
    <property type="entry name" value="PGBD-like"/>
    <property type="match status" value="1"/>
</dbReference>
<dbReference type="InterPro" id="IPR009045">
    <property type="entry name" value="Zn_M74/Hedgehog-like"/>
</dbReference>
<dbReference type="InterPro" id="IPR036365">
    <property type="entry name" value="PGBD-like_sf"/>
</dbReference>
<feature type="domain" description="Peptidoglycan binding-like" evidence="2">
    <location>
        <begin position="150"/>
        <end position="213"/>
    </location>
</feature>
<sequence length="487" mass="51265" precursor="true">MKTSWMILRPLACVLLAAQGYAADFDFYGRSGDAIEIDLGSLPGVAPGATFSDLVVLGRRERHEALTSSDLSQGDFASDGRFWLAPNPDASSDADPATRGYQGVVSGSLKINGVATTFEVNVRPGSTGAGAGSVGQSLEGLGRTNNPLYVAQQQQRLRYLGYVEDGGSALGVDGVFDDGTDEALRTFQAAFTAGVNTTQANVDGIIGPNTAGWLNAVNAPAWVELVDPDPQTPGSFSVARMIGDFDILPARDPGTGVRSGLTPQSERFGTDWAIDLFTAGAVAAKADTGRTQLMNAMSTDDGYGSAGAHSTHRVGMDIDLHVDSSTWDYGNGVVDAEEQKVIDHAIAFIQAGRERNDYRGSVSRILTSNDDILDGINAFAPGTAVFDSSGVHLNHLHVDIYRPTRVAGLASLAGDFNFDDVVDAADFTVWRDGLGVIYDASDYDLWVANFGVARGASVALAVPEPSALVAAWTATACLLATRRRTVC</sequence>
<feature type="chain" id="PRO_5022727106" evidence="1">
    <location>
        <begin position="23"/>
        <end position="487"/>
    </location>
</feature>
<name>A0A5C5ZG18_9BACT</name>